<dbReference type="PROSITE" id="PS00624">
    <property type="entry name" value="GMC_OXRED_2"/>
    <property type="match status" value="1"/>
</dbReference>
<dbReference type="Gene3D" id="3.50.50.60">
    <property type="entry name" value="FAD/NAD(P)-binding domain"/>
    <property type="match status" value="1"/>
</dbReference>
<comment type="similarity">
    <text evidence="1">Belongs to the GMC oxidoreductase family.</text>
</comment>
<feature type="active site" description="Proton acceptor" evidence="3">
    <location>
        <position position="629"/>
    </location>
</feature>
<evidence type="ECO:0000256" key="1">
    <source>
        <dbReference type="ARBA" id="ARBA00010790"/>
    </source>
</evidence>
<comment type="caution">
    <text evidence="7">The sequence shown here is derived from an EMBL/GenBank/DDBJ whole genome shotgun (WGS) entry which is preliminary data.</text>
</comment>
<dbReference type="Proteomes" id="UP001175261">
    <property type="component" value="Unassembled WGS sequence"/>
</dbReference>
<feature type="chain" id="PRO_5041279445" description="Glucose-methanol-choline oxidoreductase N-terminal domain-containing protein" evidence="5">
    <location>
        <begin position="25"/>
        <end position="648"/>
    </location>
</feature>
<dbReference type="Gene3D" id="3.30.560.10">
    <property type="entry name" value="Glucose Oxidase, domain 3"/>
    <property type="match status" value="1"/>
</dbReference>
<gene>
    <name evidence="7" type="ORF">NLU13_5636</name>
</gene>
<evidence type="ECO:0000259" key="6">
    <source>
        <dbReference type="PROSITE" id="PS00624"/>
    </source>
</evidence>
<accession>A0AA39GH99</accession>
<dbReference type="PANTHER" id="PTHR11552:SF138">
    <property type="entry name" value="DEHYDROGENASE PKFF-RELATED"/>
    <property type="match status" value="1"/>
</dbReference>
<dbReference type="InterPro" id="IPR007867">
    <property type="entry name" value="GMC_OxRtase_C"/>
</dbReference>
<evidence type="ECO:0000256" key="5">
    <source>
        <dbReference type="SAM" id="SignalP"/>
    </source>
</evidence>
<feature type="domain" description="Glucose-methanol-choline oxidoreductase N-terminal" evidence="6">
    <location>
        <begin position="346"/>
        <end position="360"/>
    </location>
</feature>
<dbReference type="SUPFAM" id="SSF54373">
    <property type="entry name" value="FAD-linked reductases, C-terminal domain"/>
    <property type="match status" value="1"/>
</dbReference>
<dbReference type="Pfam" id="PF00732">
    <property type="entry name" value="GMC_oxred_N"/>
    <property type="match status" value="1"/>
</dbReference>
<feature type="active site" description="Proton donor" evidence="3">
    <location>
        <position position="585"/>
    </location>
</feature>
<reference evidence="7" key="1">
    <citation type="submission" date="2022-10" db="EMBL/GenBank/DDBJ databases">
        <title>Determination and structural analysis of whole genome sequence of Sarocladium strictum F4-1.</title>
        <authorList>
            <person name="Hu L."/>
            <person name="Jiang Y."/>
        </authorList>
    </citation>
    <scope>NUCLEOTIDE SEQUENCE</scope>
    <source>
        <strain evidence="7">F4-1</strain>
    </source>
</reference>
<dbReference type="GO" id="GO:0050660">
    <property type="term" value="F:flavin adenine dinucleotide binding"/>
    <property type="evidence" value="ECO:0007669"/>
    <property type="project" value="InterPro"/>
</dbReference>
<evidence type="ECO:0000256" key="4">
    <source>
        <dbReference type="PIRSR" id="PIRSR000137-2"/>
    </source>
</evidence>
<dbReference type="InterPro" id="IPR000172">
    <property type="entry name" value="GMC_OxRdtase_N"/>
</dbReference>
<keyword evidence="4" id="KW-0285">Flavoprotein</keyword>
<dbReference type="SUPFAM" id="SSF51905">
    <property type="entry name" value="FAD/NAD(P)-binding domain"/>
    <property type="match status" value="1"/>
</dbReference>
<dbReference type="InterPro" id="IPR036188">
    <property type="entry name" value="FAD/NAD-bd_sf"/>
</dbReference>
<evidence type="ECO:0000256" key="2">
    <source>
        <dbReference type="ARBA" id="ARBA00023180"/>
    </source>
</evidence>
<sequence>MAILGAVRLITFLGTFSYIQSTVGSPILDSILGPIKDVVDTIRSGAGLVEGTLGGVKGILGAQQSFDYVVVGGGTAGNAVGVRLAEAGFSVAIIEAGLFYEIGKPVLGTTPTGAFFGVGTNPLDTIPTVDWGFITEPQAGANGRRLHYAQGKCLGGTSALNFMVHHRASTRAYDEWAKAVGDDSYKLENWMPYFQKSVTFTGPNNDLRGVNVSTVWDQSAFAADGQGGPIQVTYTNYASAFATWLEKALESLGMKRTAEFSNGKLLGYHYAQATIRNKDQTRSSSASYVYHAMSSPARKNLKVFTQTLAREILFDGNKTTGVKVSLLAALPSYTIKAKKEVIVSAGSFKSPQLLMVSGIGPKATLEEHGIPIVSRLEGVGQNMWDHIMFGPSYSVTVPTLDTTVGNPLALAQALLDYTLFAKGPLTSNVADFIGWEKMPEKYRQTWSESTREALSQFPADWPEVEHVSGNGWIGDFGWPAIDRPRDQRQYATDLGAMVAPLSRGNVTISSRSTLVQPRIDPNWLTHPADQELAISWYRRIREVWDTPAMRSIRTDGDKEAFPGRQHSTDEEMLEVIRNSLIPVWHPACTNKMGTPDDEMAVVDSKARVFGVEGLRVVDASAFPLLPPGHPQTTIYALAEKIAADIVHA</sequence>
<keyword evidence="8" id="KW-1185">Reference proteome</keyword>
<dbReference type="PIRSF" id="PIRSF000137">
    <property type="entry name" value="Alcohol_oxidase"/>
    <property type="match status" value="1"/>
</dbReference>
<dbReference type="GO" id="GO:0016614">
    <property type="term" value="F:oxidoreductase activity, acting on CH-OH group of donors"/>
    <property type="evidence" value="ECO:0007669"/>
    <property type="project" value="InterPro"/>
</dbReference>
<name>A0AA39GH99_SARSR</name>
<organism evidence="7 8">
    <name type="scientific">Sarocladium strictum</name>
    <name type="common">Black bundle disease fungus</name>
    <name type="synonym">Acremonium strictum</name>
    <dbReference type="NCBI Taxonomy" id="5046"/>
    <lineage>
        <taxon>Eukaryota</taxon>
        <taxon>Fungi</taxon>
        <taxon>Dikarya</taxon>
        <taxon>Ascomycota</taxon>
        <taxon>Pezizomycotina</taxon>
        <taxon>Sordariomycetes</taxon>
        <taxon>Hypocreomycetidae</taxon>
        <taxon>Hypocreales</taxon>
        <taxon>Sarocladiaceae</taxon>
        <taxon>Sarocladium</taxon>
    </lineage>
</organism>
<proteinExistence type="inferred from homology"/>
<dbReference type="PANTHER" id="PTHR11552">
    <property type="entry name" value="GLUCOSE-METHANOL-CHOLINE GMC OXIDOREDUCTASE"/>
    <property type="match status" value="1"/>
</dbReference>
<keyword evidence="2" id="KW-0325">Glycoprotein</keyword>
<dbReference type="InterPro" id="IPR012132">
    <property type="entry name" value="GMC_OxRdtase"/>
</dbReference>
<evidence type="ECO:0000313" key="8">
    <source>
        <dbReference type="Proteomes" id="UP001175261"/>
    </source>
</evidence>
<evidence type="ECO:0000256" key="3">
    <source>
        <dbReference type="PIRSR" id="PIRSR000137-1"/>
    </source>
</evidence>
<comment type="cofactor">
    <cofactor evidence="4">
        <name>FAD</name>
        <dbReference type="ChEBI" id="CHEBI:57692"/>
    </cofactor>
</comment>
<dbReference type="GO" id="GO:0044550">
    <property type="term" value="P:secondary metabolite biosynthetic process"/>
    <property type="evidence" value="ECO:0007669"/>
    <property type="project" value="TreeGrafter"/>
</dbReference>
<evidence type="ECO:0000313" key="7">
    <source>
        <dbReference type="EMBL" id="KAK0387323.1"/>
    </source>
</evidence>
<dbReference type="AlphaFoldDB" id="A0AA39GH99"/>
<feature type="binding site" evidence="4">
    <location>
        <begin position="630"/>
        <end position="631"/>
    </location>
    <ligand>
        <name>FAD</name>
        <dbReference type="ChEBI" id="CHEBI:57692"/>
    </ligand>
</feature>
<feature type="binding site" evidence="4">
    <location>
        <position position="157"/>
    </location>
    <ligand>
        <name>FAD</name>
        <dbReference type="ChEBI" id="CHEBI:57692"/>
    </ligand>
</feature>
<feature type="binding site" evidence="4">
    <location>
        <begin position="161"/>
        <end position="164"/>
    </location>
    <ligand>
        <name>FAD</name>
        <dbReference type="ChEBI" id="CHEBI:57692"/>
    </ligand>
</feature>
<keyword evidence="4" id="KW-0274">FAD</keyword>
<feature type="binding site" evidence="4">
    <location>
        <begin position="584"/>
        <end position="585"/>
    </location>
    <ligand>
        <name>FAD</name>
        <dbReference type="ChEBI" id="CHEBI:57692"/>
    </ligand>
</feature>
<protein>
    <recommendedName>
        <fullName evidence="6">Glucose-methanol-choline oxidoreductase N-terminal domain-containing protein</fullName>
    </recommendedName>
</protein>
<feature type="signal peptide" evidence="5">
    <location>
        <begin position="1"/>
        <end position="24"/>
    </location>
</feature>
<dbReference type="Pfam" id="PF05199">
    <property type="entry name" value="GMC_oxred_C"/>
    <property type="match status" value="1"/>
</dbReference>
<keyword evidence="5" id="KW-0732">Signal</keyword>
<dbReference type="EMBL" id="JAPDFR010000004">
    <property type="protein sequence ID" value="KAK0387323.1"/>
    <property type="molecule type" value="Genomic_DNA"/>
</dbReference>